<comment type="caution">
    <text evidence="1">The sequence shown here is derived from an EMBL/GenBank/DDBJ whole genome shotgun (WGS) entry which is preliminary data.</text>
</comment>
<sequence length="536" mass="64221">MEDQVTRFKNKYLVNRSNTKRMTIRKPQLEHSPDNWKEMFGTFLHDISLKKKHQREKTMNHLQDPLVQENPLLIPCTTQRFKLELFKYLEGEQSVQEMMNSINFPGLKQEISPDQTNIKHHVQKLRNFRNHHSVPIYDNSIHTMQMKQQHLMNEGKFTEAQQIQQQLHEQTQRKIQVLRDFIQERIELRKKANQQQRLEEIKNIHFIKTFYDISNEYRLKHQQQQEQLEEDSHYFKKSVPGSKKLKQIYVNYDNVQPYVKHQGKHFDKYSYPSIAILKDTMNQQSKEYLQEVEQQKQKRFEDALKQVRKLLESQNIRFSSNRNNNNKSQPLDWQIDVTIASPKRNPSEKINVSQTGIDYKNLKDYVIAKKPFFLFTKRAKQDKNPRNAHGLITMFDLKLYDYIHNKKIYTSNPQLKQISDKFHTMIESKKEQEINAQLEIQIEQRKYQLNKMKRDSAPEQCQNDVSQYSDDQSLQSIYEVNLDMLYNQSHQLHKKLGESIDGGFAKRIKQIIKLEEVNQQCLKTNLEKLTKQKISL</sequence>
<evidence type="ECO:0000313" key="1">
    <source>
        <dbReference type="EMBL" id="CAD8182583.1"/>
    </source>
</evidence>
<proteinExistence type="predicted"/>
<reference evidence="1" key="1">
    <citation type="submission" date="2021-01" db="EMBL/GenBank/DDBJ databases">
        <authorList>
            <consortium name="Genoscope - CEA"/>
            <person name="William W."/>
        </authorList>
    </citation>
    <scope>NUCLEOTIDE SEQUENCE</scope>
</reference>
<evidence type="ECO:0000313" key="2">
    <source>
        <dbReference type="Proteomes" id="UP000683925"/>
    </source>
</evidence>
<keyword evidence="2" id="KW-1185">Reference proteome</keyword>
<gene>
    <name evidence="1" type="ORF">POCTA_138.1.T0790114</name>
</gene>
<name>A0A8S1W0X7_PAROT</name>
<dbReference type="OrthoDB" id="294512at2759"/>
<dbReference type="AlphaFoldDB" id="A0A8S1W0X7"/>
<accession>A0A8S1W0X7</accession>
<dbReference type="OMA" id="EDSHYFK"/>
<dbReference type="EMBL" id="CAJJDP010000078">
    <property type="protein sequence ID" value="CAD8182583.1"/>
    <property type="molecule type" value="Genomic_DNA"/>
</dbReference>
<protein>
    <submittedName>
        <fullName evidence="1">Uncharacterized protein</fullName>
    </submittedName>
</protein>
<organism evidence="1 2">
    <name type="scientific">Paramecium octaurelia</name>
    <dbReference type="NCBI Taxonomy" id="43137"/>
    <lineage>
        <taxon>Eukaryota</taxon>
        <taxon>Sar</taxon>
        <taxon>Alveolata</taxon>
        <taxon>Ciliophora</taxon>
        <taxon>Intramacronucleata</taxon>
        <taxon>Oligohymenophorea</taxon>
        <taxon>Peniculida</taxon>
        <taxon>Parameciidae</taxon>
        <taxon>Paramecium</taxon>
    </lineage>
</organism>
<dbReference type="Proteomes" id="UP000683925">
    <property type="component" value="Unassembled WGS sequence"/>
</dbReference>